<protein>
    <submittedName>
        <fullName evidence="2">Uncharacterized protein</fullName>
    </submittedName>
</protein>
<evidence type="ECO:0000313" key="1">
    <source>
        <dbReference type="EMBL" id="MBA4538690.1"/>
    </source>
</evidence>
<evidence type="ECO:0000313" key="3">
    <source>
        <dbReference type="Proteomes" id="UP000472971"/>
    </source>
</evidence>
<dbReference type="RefSeq" id="WP_163243451.1">
    <property type="nucleotide sequence ID" value="NZ_CP082780.1"/>
</dbReference>
<accession>A0A6B3VXL8</accession>
<proteinExistence type="predicted"/>
<name>A0A6B3VXL8_9BACI</name>
<reference evidence="1 4" key="2">
    <citation type="submission" date="2020-07" db="EMBL/GenBank/DDBJ databases">
        <authorList>
            <person name="Feng H."/>
        </authorList>
    </citation>
    <scope>NUCLEOTIDE SEQUENCE [LARGE SCALE GENOMIC DNA]</scope>
    <source>
        <strain evidence="4">s-12</strain>
        <strain evidence="1">S-12</strain>
    </source>
</reference>
<sequence>MHVVAVPLIEKYDGRRKQDVLAINCRHFIKTCNDMAVVQTKYVEHMKRKGFDLERELEKANTKQLDVTRYKLQKNQK</sequence>
<evidence type="ECO:0000313" key="2">
    <source>
        <dbReference type="EMBL" id="NEY83050.1"/>
    </source>
</evidence>
<comment type="caution">
    <text evidence="2">The sequence shown here is derived from an EMBL/GenBank/DDBJ whole genome shotgun (WGS) entry which is preliminary data.</text>
</comment>
<dbReference type="Proteomes" id="UP000570010">
    <property type="component" value="Unassembled WGS sequence"/>
</dbReference>
<dbReference type="EMBL" id="JACEIO010000064">
    <property type="protein sequence ID" value="MBA4538690.1"/>
    <property type="molecule type" value="Genomic_DNA"/>
</dbReference>
<reference evidence="2 3" key="1">
    <citation type="submission" date="2020-02" db="EMBL/GenBank/DDBJ databases">
        <title>Bacillus aquiflavi sp. nov., isolated from yellow water of strong flavor Chinese baijiu in Yibin region of China.</title>
        <authorList>
            <person name="Xie J."/>
        </authorList>
    </citation>
    <scope>NUCLEOTIDE SEQUENCE [LARGE SCALE GENOMIC DNA]</scope>
    <source>
        <strain evidence="2 3">3H-10</strain>
    </source>
</reference>
<dbReference type="Gene3D" id="3.30.930.30">
    <property type="match status" value="1"/>
</dbReference>
<dbReference type="Proteomes" id="UP000472971">
    <property type="component" value="Unassembled WGS sequence"/>
</dbReference>
<keyword evidence="3" id="KW-1185">Reference proteome</keyword>
<dbReference type="EMBL" id="JAAIWN010000066">
    <property type="protein sequence ID" value="NEY83050.1"/>
    <property type="molecule type" value="Genomic_DNA"/>
</dbReference>
<gene>
    <name evidence="2" type="ORF">G4D64_16490</name>
    <name evidence="1" type="ORF">H1Z61_16550</name>
</gene>
<organism evidence="2 3">
    <name type="scientific">Bacillus aquiflavi</name>
    <dbReference type="NCBI Taxonomy" id="2672567"/>
    <lineage>
        <taxon>Bacteria</taxon>
        <taxon>Bacillati</taxon>
        <taxon>Bacillota</taxon>
        <taxon>Bacilli</taxon>
        <taxon>Bacillales</taxon>
        <taxon>Bacillaceae</taxon>
        <taxon>Bacillus</taxon>
    </lineage>
</organism>
<evidence type="ECO:0000313" key="4">
    <source>
        <dbReference type="Proteomes" id="UP000570010"/>
    </source>
</evidence>
<dbReference type="AlphaFoldDB" id="A0A6B3VXL8"/>